<dbReference type="HOGENOM" id="CLU_1045955_0_0_1"/>
<dbReference type="KEGG" id="ela:UCREL1_2936"/>
<dbReference type="OrthoDB" id="4688927at2759"/>
<reference evidence="2" key="1">
    <citation type="journal article" date="2013" name="Genome Announc.">
        <title>Draft genome sequence of the grapevine dieback fungus Eutypa lata UCR-EL1.</title>
        <authorList>
            <person name="Blanco-Ulate B."/>
            <person name="Rolshausen P.E."/>
            <person name="Cantu D."/>
        </authorList>
    </citation>
    <scope>NUCLEOTIDE SEQUENCE [LARGE SCALE GENOMIC DNA]</scope>
    <source>
        <strain evidence="2">UCR-EL1</strain>
    </source>
</reference>
<name>M7SZR3_EUTLA</name>
<dbReference type="EMBL" id="KB705977">
    <property type="protein sequence ID" value="EMR70038.1"/>
    <property type="molecule type" value="Genomic_DNA"/>
</dbReference>
<evidence type="ECO:0000313" key="1">
    <source>
        <dbReference type="EMBL" id="EMR70038.1"/>
    </source>
</evidence>
<proteinExistence type="predicted"/>
<protein>
    <submittedName>
        <fullName evidence="1">Uncharacterized protein</fullName>
    </submittedName>
</protein>
<accession>M7SZR3</accession>
<organism evidence="1 2">
    <name type="scientific">Eutypa lata (strain UCR-EL1)</name>
    <name type="common">Grapevine dieback disease fungus</name>
    <name type="synonym">Eutypa armeniacae</name>
    <dbReference type="NCBI Taxonomy" id="1287681"/>
    <lineage>
        <taxon>Eukaryota</taxon>
        <taxon>Fungi</taxon>
        <taxon>Dikarya</taxon>
        <taxon>Ascomycota</taxon>
        <taxon>Pezizomycotina</taxon>
        <taxon>Sordariomycetes</taxon>
        <taxon>Xylariomycetidae</taxon>
        <taxon>Xylariales</taxon>
        <taxon>Diatrypaceae</taxon>
        <taxon>Eutypa</taxon>
    </lineage>
</organism>
<gene>
    <name evidence="1" type="ORF">UCREL1_2936</name>
</gene>
<keyword evidence="2" id="KW-1185">Reference proteome</keyword>
<evidence type="ECO:0000313" key="2">
    <source>
        <dbReference type="Proteomes" id="UP000012174"/>
    </source>
</evidence>
<dbReference type="Proteomes" id="UP000012174">
    <property type="component" value="Unassembled WGS sequence"/>
</dbReference>
<dbReference type="AlphaFoldDB" id="M7SZR3"/>
<sequence length="266" mass="31231">MTALKVPQNILKWLKEHLFPRGRQDLPPAYEETSGLITIEYRQRARSLVKQHRNRDFWFFGTKGEPLVKDITSFARGKSLSNKTKEYVYEALDEFRLLMEFVDFLVDKSGLKHASGAENCEAWYFPGRGGRYTNEGIKEIESLRFWLGREVARGWNVITAVPELPFLYLAACVYETDPVERNRKDILHQIDLLHKRFVLLRDHYNWKGPRDFIISLPGEMSGLEKFRFVIEEARSGDNNFQMTTSKETFKRNYKKSDAFIEELYGV</sequence>